<keyword evidence="2" id="KW-1185">Reference proteome</keyword>
<dbReference type="Proteomes" id="UP001341840">
    <property type="component" value="Unassembled WGS sequence"/>
</dbReference>
<reference evidence="1 2" key="1">
    <citation type="journal article" date="2023" name="Plants (Basel)">
        <title>Bridging the Gap: Combining Genomics and Transcriptomics Approaches to Understand Stylosanthes scabra, an Orphan Legume from the Brazilian Caatinga.</title>
        <authorList>
            <person name="Ferreira-Neto J.R.C."/>
            <person name="da Silva M.D."/>
            <person name="Binneck E."/>
            <person name="de Melo N.F."/>
            <person name="da Silva R.H."/>
            <person name="de Melo A.L.T.M."/>
            <person name="Pandolfi V."/>
            <person name="Bustamante F.O."/>
            <person name="Brasileiro-Vidal A.C."/>
            <person name="Benko-Iseppon A.M."/>
        </authorList>
    </citation>
    <scope>NUCLEOTIDE SEQUENCE [LARGE SCALE GENOMIC DNA]</scope>
    <source>
        <tissue evidence="1">Leaves</tissue>
    </source>
</reference>
<accession>A0ABU6Q5H7</accession>
<proteinExistence type="predicted"/>
<sequence>MVSKGFQRLSGDDWSGYISCKLIPLFYKIRTVNLGIKRGRKGYRLGLWQQRTIGSSKCLWGSCCHVGQGRTSRLTKSFTIGAGKNGPSEKYERRLSSASSGSVGLAMITDWVWRSFRTKNPWVGDSHSVYLSDFSGTGSSLESWRSIREAPTCRRHRRGGLLLSHAPFRLRRGEVQVGSCNHVSCVRGELEKGAAPTSPTPGTN</sequence>
<evidence type="ECO:0000313" key="2">
    <source>
        <dbReference type="Proteomes" id="UP001341840"/>
    </source>
</evidence>
<comment type="caution">
    <text evidence="1">The sequence shown here is derived from an EMBL/GenBank/DDBJ whole genome shotgun (WGS) entry which is preliminary data.</text>
</comment>
<organism evidence="1 2">
    <name type="scientific">Stylosanthes scabra</name>
    <dbReference type="NCBI Taxonomy" id="79078"/>
    <lineage>
        <taxon>Eukaryota</taxon>
        <taxon>Viridiplantae</taxon>
        <taxon>Streptophyta</taxon>
        <taxon>Embryophyta</taxon>
        <taxon>Tracheophyta</taxon>
        <taxon>Spermatophyta</taxon>
        <taxon>Magnoliopsida</taxon>
        <taxon>eudicotyledons</taxon>
        <taxon>Gunneridae</taxon>
        <taxon>Pentapetalae</taxon>
        <taxon>rosids</taxon>
        <taxon>fabids</taxon>
        <taxon>Fabales</taxon>
        <taxon>Fabaceae</taxon>
        <taxon>Papilionoideae</taxon>
        <taxon>50 kb inversion clade</taxon>
        <taxon>dalbergioids sensu lato</taxon>
        <taxon>Dalbergieae</taxon>
        <taxon>Pterocarpus clade</taxon>
        <taxon>Stylosanthes</taxon>
    </lineage>
</organism>
<dbReference type="EMBL" id="JASCZI010000025">
    <property type="protein sequence ID" value="MED6107072.1"/>
    <property type="molecule type" value="Genomic_DNA"/>
</dbReference>
<gene>
    <name evidence="1" type="ORF">PIB30_010519</name>
</gene>
<name>A0ABU6Q5H7_9FABA</name>
<protein>
    <submittedName>
        <fullName evidence="1">Uncharacterized protein</fullName>
    </submittedName>
</protein>
<evidence type="ECO:0000313" key="1">
    <source>
        <dbReference type="EMBL" id="MED6107072.1"/>
    </source>
</evidence>